<feature type="domain" description="AMP-binding enzyme C-terminal" evidence="4">
    <location>
        <begin position="422"/>
        <end position="498"/>
    </location>
</feature>
<dbReference type="InterPro" id="IPR025110">
    <property type="entry name" value="AMP-bd_C"/>
</dbReference>
<comment type="caution">
    <text evidence="5">The sequence shown here is derived from an EMBL/GenBank/DDBJ whole genome shotgun (WGS) entry which is preliminary data.</text>
</comment>
<dbReference type="GO" id="GO:0031956">
    <property type="term" value="F:medium-chain fatty acid-CoA ligase activity"/>
    <property type="evidence" value="ECO:0007669"/>
    <property type="project" value="TreeGrafter"/>
</dbReference>
<dbReference type="Gene3D" id="3.30.300.30">
    <property type="match status" value="1"/>
</dbReference>
<feature type="domain" description="AMP-dependent synthetase/ligase" evidence="3">
    <location>
        <begin position="38"/>
        <end position="366"/>
    </location>
</feature>
<proteinExistence type="inferred from homology"/>
<dbReference type="Pfam" id="PF13193">
    <property type="entry name" value="AMP-binding_C"/>
    <property type="match status" value="1"/>
</dbReference>
<reference evidence="5 6" key="1">
    <citation type="journal article" date="2014" name="BMC Genomics">
        <title>Comparison of environmental and isolate Sulfobacillus genomes reveals diverse carbon, sulfur, nitrogen, and hydrogen metabolisms.</title>
        <authorList>
            <person name="Justice N.B."/>
            <person name="Norman A."/>
            <person name="Brown C.T."/>
            <person name="Singh A."/>
            <person name="Thomas B.C."/>
            <person name="Banfield J.F."/>
        </authorList>
    </citation>
    <scope>NUCLEOTIDE SEQUENCE [LARGE SCALE GENOMIC DNA]</scope>
    <source>
        <strain evidence="5">AMDSBA1</strain>
    </source>
</reference>
<dbReference type="Gene3D" id="3.40.50.12780">
    <property type="entry name" value="N-terminal domain of ligase-like"/>
    <property type="match status" value="1"/>
</dbReference>
<organism evidence="5 6">
    <name type="scientific">Sulfobacillus benefaciens</name>
    <dbReference type="NCBI Taxonomy" id="453960"/>
    <lineage>
        <taxon>Bacteria</taxon>
        <taxon>Bacillati</taxon>
        <taxon>Bacillota</taxon>
        <taxon>Clostridia</taxon>
        <taxon>Eubacteriales</taxon>
        <taxon>Clostridiales Family XVII. Incertae Sedis</taxon>
        <taxon>Sulfobacillus</taxon>
    </lineage>
</organism>
<gene>
    <name evidence="5" type="ORF">C7B43_08980</name>
</gene>
<dbReference type="InterPro" id="IPR045851">
    <property type="entry name" value="AMP-bd_C_sf"/>
</dbReference>
<protein>
    <submittedName>
        <fullName evidence="5">O-succinylbenzoate--CoA ligase</fullName>
    </submittedName>
</protein>
<dbReference type="SUPFAM" id="SSF56801">
    <property type="entry name" value="Acetyl-CoA synthetase-like"/>
    <property type="match status" value="1"/>
</dbReference>
<dbReference type="AlphaFoldDB" id="A0A2T2X3Q8"/>
<evidence type="ECO:0000259" key="3">
    <source>
        <dbReference type="Pfam" id="PF00501"/>
    </source>
</evidence>
<sequence>MVTIRDYDRRLVVDREPSEESVGTLWDIVRAQETDGIAAFIPEGQETKRFGDLQCDAASWSRKWWAQGVRPGDVVGVQLPNIWDFIRAHTALARIGAVMAPIHTPYSDEEREELLSFVGAKGWIGKGNQDARLQLVNHEIKDSSRFPQDLHIGVNDPLAIFFTSGTHSLKPKSCLHSHGGLLGNARMLARHAGIGKNDRIVSASPFTHLFGILALHLTFVTGAPQILINRFRPREFVAACREANATVAFMVPTHIRDTLGYLKENPEAGKGLVLREVRVAGAQLPPDMVYGVKDFLHAHVVNHWGMSELGAGLSTHWTDHSDVPSRSIGRLLPGSQITIVKEDGKPAQTGETGELWFRGPSLFYGYSQNPEATDESLERDEHGRYWFKTGDLARWGPDGLVEYAGRVKDLVVRGGMKISAIEVESAVLEMPGVRQAALIAEPDERLGELGCLVMATEPGTHYRLRDVLRYLEARHMAKFKWPERLVVWESLPTTATGKIAKAKVKSRLFEESQITRSGQKG</sequence>
<evidence type="ECO:0000313" key="5">
    <source>
        <dbReference type="EMBL" id="PSR29131.1"/>
    </source>
</evidence>
<dbReference type="Pfam" id="PF00501">
    <property type="entry name" value="AMP-binding"/>
    <property type="match status" value="1"/>
</dbReference>
<evidence type="ECO:0000256" key="1">
    <source>
        <dbReference type="ARBA" id="ARBA00006432"/>
    </source>
</evidence>
<comment type="similarity">
    <text evidence="1">Belongs to the ATP-dependent AMP-binding enzyme family.</text>
</comment>
<dbReference type="InterPro" id="IPR042099">
    <property type="entry name" value="ANL_N_sf"/>
</dbReference>
<keyword evidence="2 5" id="KW-0436">Ligase</keyword>
<name>A0A2T2X3Q8_9FIRM</name>
<dbReference type="GO" id="GO:0006631">
    <property type="term" value="P:fatty acid metabolic process"/>
    <property type="evidence" value="ECO:0007669"/>
    <property type="project" value="TreeGrafter"/>
</dbReference>
<dbReference type="Proteomes" id="UP000242699">
    <property type="component" value="Unassembled WGS sequence"/>
</dbReference>
<dbReference type="EMBL" id="PXYT01000017">
    <property type="protein sequence ID" value="PSR29131.1"/>
    <property type="molecule type" value="Genomic_DNA"/>
</dbReference>
<evidence type="ECO:0000259" key="4">
    <source>
        <dbReference type="Pfam" id="PF13193"/>
    </source>
</evidence>
<accession>A0A2T2X3Q8</accession>
<evidence type="ECO:0000313" key="6">
    <source>
        <dbReference type="Proteomes" id="UP000242699"/>
    </source>
</evidence>
<dbReference type="PANTHER" id="PTHR43201">
    <property type="entry name" value="ACYL-COA SYNTHETASE"/>
    <property type="match status" value="1"/>
</dbReference>
<dbReference type="InterPro" id="IPR000873">
    <property type="entry name" value="AMP-dep_synth/lig_dom"/>
</dbReference>
<evidence type="ECO:0000256" key="2">
    <source>
        <dbReference type="ARBA" id="ARBA00022598"/>
    </source>
</evidence>
<dbReference type="PANTHER" id="PTHR43201:SF5">
    <property type="entry name" value="MEDIUM-CHAIN ACYL-COA LIGASE ACSF2, MITOCHONDRIAL"/>
    <property type="match status" value="1"/>
</dbReference>